<sequence length="123" mass="13370">MRWTPGQLDHIGSAVELEIAVPRSDGTQGSWTPIWVVTTDGEVFVRTWYRRSTGWFGRVLKTARARIRVPGVEIDVCAEDVGTGSATLRAAVDDAYRGKYGGSSADRMVGDDAAATTLRLTPE</sequence>
<evidence type="ECO:0000313" key="1">
    <source>
        <dbReference type="EMBL" id="WIM89601.1"/>
    </source>
</evidence>
<dbReference type="Pfam" id="PF10012">
    <property type="entry name" value="DUF2255"/>
    <property type="match status" value="1"/>
</dbReference>
<organism evidence="1 2">
    <name type="scientific">Candidatus Mycobacterium wuenschmannii</name>
    <dbReference type="NCBI Taxonomy" id="3027808"/>
    <lineage>
        <taxon>Bacteria</taxon>
        <taxon>Bacillati</taxon>
        <taxon>Actinomycetota</taxon>
        <taxon>Actinomycetes</taxon>
        <taxon>Mycobacteriales</taxon>
        <taxon>Mycobacteriaceae</taxon>
        <taxon>Mycobacterium</taxon>
    </lineage>
</organism>
<keyword evidence="2" id="KW-1185">Reference proteome</keyword>
<reference evidence="1 2" key="1">
    <citation type="journal article" date="2023" name="Microbiol. Resour. Announc.">
        <title>Complete Genome Sequence of Mycobacterium wuenschmanii, a novel Nontuberculous Mycobacterium Isolated from a captive population of Amazon Milk Frogs.</title>
        <authorList>
            <person name="Hicks J."/>
            <person name="Zeineldin M."/>
            <person name="Ward H."/>
            <person name="Wuenschmann A."/>
            <person name="Camp P."/>
            <person name="Farrell D."/>
            <person name="Lehman K."/>
            <person name="Thacker T."/>
            <person name="Cuthbert E."/>
        </authorList>
    </citation>
    <scope>NUCLEOTIDE SEQUENCE [LARGE SCALE GENOMIC DNA]</scope>
    <source>
        <strain evidence="1 2">Wuenschmanii</strain>
    </source>
</reference>
<protein>
    <submittedName>
        <fullName evidence="1">DUF2255 family protein</fullName>
    </submittedName>
</protein>
<name>A0ABY8W3E5_9MYCO</name>
<dbReference type="Proteomes" id="UP001236585">
    <property type="component" value="Chromosome"/>
</dbReference>
<gene>
    <name evidence="1" type="ORF">PT015_09310</name>
</gene>
<evidence type="ECO:0000313" key="2">
    <source>
        <dbReference type="Proteomes" id="UP001236585"/>
    </source>
</evidence>
<accession>A0ABY8W3E5</accession>
<dbReference type="RefSeq" id="WP_285190336.1">
    <property type="nucleotide sequence ID" value="NZ_CP126981.1"/>
</dbReference>
<proteinExistence type="predicted"/>
<dbReference type="InterPro" id="IPR016888">
    <property type="entry name" value="UCP028498"/>
</dbReference>
<dbReference type="EMBL" id="CP126981">
    <property type="protein sequence ID" value="WIM89601.1"/>
    <property type="molecule type" value="Genomic_DNA"/>
</dbReference>